<name>A0A067NE48_PLEO1</name>
<dbReference type="AlphaFoldDB" id="A0A067NE48"/>
<evidence type="ECO:0000313" key="3">
    <source>
        <dbReference type="Proteomes" id="UP000027073"/>
    </source>
</evidence>
<gene>
    <name evidence="2" type="ORF">PLEOSDRAFT_162975</name>
</gene>
<evidence type="ECO:0000313" key="2">
    <source>
        <dbReference type="EMBL" id="KDQ22071.1"/>
    </source>
</evidence>
<feature type="compositionally biased region" description="Low complexity" evidence="1">
    <location>
        <begin position="291"/>
        <end position="319"/>
    </location>
</feature>
<dbReference type="VEuPathDB" id="FungiDB:PLEOSDRAFT_162975"/>
<dbReference type="EMBL" id="KL198014">
    <property type="protein sequence ID" value="KDQ22071.1"/>
    <property type="molecule type" value="Genomic_DNA"/>
</dbReference>
<feature type="region of interest" description="Disordered" evidence="1">
    <location>
        <begin position="142"/>
        <end position="184"/>
    </location>
</feature>
<dbReference type="InParanoid" id="A0A067NE48"/>
<feature type="compositionally biased region" description="Pro residues" evidence="1">
    <location>
        <begin position="280"/>
        <end position="290"/>
    </location>
</feature>
<evidence type="ECO:0000256" key="1">
    <source>
        <dbReference type="SAM" id="MobiDB-lite"/>
    </source>
</evidence>
<feature type="region of interest" description="Disordered" evidence="1">
    <location>
        <begin position="213"/>
        <end position="248"/>
    </location>
</feature>
<protein>
    <submittedName>
        <fullName evidence="2">Uncharacterized protein</fullName>
    </submittedName>
</protein>
<accession>A0A067NE48</accession>
<feature type="region of interest" description="Disordered" evidence="1">
    <location>
        <begin position="274"/>
        <end position="335"/>
    </location>
</feature>
<proteinExistence type="predicted"/>
<dbReference type="Proteomes" id="UP000027073">
    <property type="component" value="Unassembled WGS sequence"/>
</dbReference>
<dbReference type="OrthoDB" id="10650861at2759"/>
<organism evidence="2 3">
    <name type="scientific">Pleurotus ostreatus (strain PC15)</name>
    <name type="common">Oyster mushroom</name>
    <dbReference type="NCBI Taxonomy" id="1137138"/>
    <lineage>
        <taxon>Eukaryota</taxon>
        <taxon>Fungi</taxon>
        <taxon>Dikarya</taxon>
        <taxon>Basidiomycota</taxon>
        <taxon>Agaricomycotina</taxon>
        <taxon>Agaricomycetes</taxon>
        <taxon>Agaricomycetidae</taxon>
        <taxon>Agaricales</taxon>
        <taxon>Pleurotineae</taxon>
        <taxon>Pleurotaceae</taxon>
        <taxon>Pleurotus</taxon>
    </lineage>
</organism>
<dbReference type="HOGENOM" id="CLU_616948_0_0_1"/>
<feature type="compositionally biased region" description="Low complexity" evidence="1">
    <location>
        <begin position="159"/>
        <end position="184"/>
    </location>
</feature>
<sequence length="444" mass="47817">MNSTPPLTIRSRPVLTPLILSPIPFAPPRSDNTCKDCSNPEALSASSDRMLTPFVLSPFSCQSSASAYSCDGDGDGDGDSCSYVEGWAEISMRSPRSCSPCPCVPHPPAHGVAHTVRASQNPKCKWEELRLARALRRPLDLDGREAEPAQDTLGTRVVASESASASEAPPTPTSTCTSTSTSTSPVAIIPIPETRAYLRKLRSRSLAALQLEGACPPPHVPSHSPSRQRSQHRKTRVHSDTDTHALAQRPRLSVRIPVAIPVFTPSIFLASPPLSASPLSPSPASSPPAYSPSSTTTSSNSGTSQPPLTPSSSSSSPPDTHTHTRNRNATYAVAVDDVRIAEDPVRASRWERRPTETISNRRLGLGLGLGNGNGLPKRPAYVPVEGVDARQDERLRVRRSRAGVVFTVARVDRLARGSGGGWARLEHVHVRRQRSMIYEAVRWM</sequence>
<reference evidence="3" key="1">
    <citation type="journal article" date="2014" name="Proc. Natl. Acad. Sci. U.S.A.">
        <title>Extensive sampling of basidiomycete genomes demonstrates inadequacy of the white-rot/brown-rot paradigm for wood decay fungi.</title>
        <authorList>
            <person name="Riley R."/>
            <person name="Salamov A.A."/>
            <person name="Brown D.W."/>
            <person name="Nagy L.G."/>
            <person name="Floudas D."/>
            <person name="Held B.W."/>
            <person name="Levasseur A."/>
            <person name="Lombard V."/>
            <person name="Morin E."/>
            <person name="Otillar R."/>
            <person name="Lindquist E.A."/>
            <person name="Sun H."/>
            <person name="LaButti K.M."/>
            <person name="Schmutz J."/>
            <person name="Jabbour D."/>
            <person name="Luo H."/>
            <person name="Baker S.E."/>
            <person name="Pisabarro A.G."/>
            <person name="Walton J.D."/>
            <person name="Blanchette R.A."/>
            <person name="Henrissat B."/>
            <person name="Martin F."/>
            <person name="Cullen D."/>
            <person name="Hibbett D.S."/>
            <person name="Grigoriev I.V."/>
        </authorList>
    </citation>
    <scope>NUCLEOTIDE SEQUENCE [LARGE SCALE GENOMIC DNA]</scope>
    <source>
        <strain evidence="3">PC15</strain>
    </source>
</reference>